<feature type="domain" description="Haemin-degrading HemS/ChuX" evidence="2">
    <location>
        <begin position="32"/>
        <end position="163"/>
    </location>
</feature>
<dbReference type="AlphaFoldDB" id="A0A1R3X769"/>
<dbReference type="InterPro" id="IPR053733">
    <property type="entry name" value="Heme_Transport_Util_sf"/>
</dbReference>
<feature type="domain" description="Haemin-degrading HemS/ChuX" evidence="2">
    <location>
        <begin position="217"/>
        <end position="349"/>
    </location>
</feature>
<dbReference type="CDD" id="cd16830">
    <property type="entry name" value="HemS-like_N"/>
    <property type="match status" value="1"/>
</dbReference>
<proteinExistence type="predicted"/>
<dbReference type="Proteomes" id="UP000192455">
    <property type="component" value="Unassembled WGS sequence"/>
</dbReference>
<reference evidence="3 4" key="1">
    <citation type="submission" date="2017-01" db="EMBL/GenBank/DDBJ databases">
        <authorList>
            <person name="Mah S.A."/>
            <person name="Swanson W.J."/>
            <person name="Moy G.W."/>
            <person name="Vacquier V.D."/>
        </authorList>
    </citation>
    <scope>NUCLEOTIDE SEQUENCE [LARGE SCALE GENOMIC DNA]</scope>
    <source>
        <strain evidence="3 4">DSM 21219</strain>
    </source>
</reference>
<dbReference type="SUPFAM" id="SSF144064">
    <property type="entry name" value="Heme iron utilization protein-like"/>
    <property type="match status" value="1"/>
</dbReference>
<name>A0A1R3X769_9RHOB</name>
<dbReference type="RefSeq" id="WP_076650276.1">
    <property type="nucleotide sequence ID" value="NZ_FTPS01000002.1"/>
</dbReference>
<dbReference type="InterPro" id="IPR007845">
    <property type="entry name" value="HemS/ChuX_dom"/>
</dbReference>
<dbReference type="CDD" id="cd16831">
    <property type="entry name" value="HemS-like_C"/>
    <property type="match status" value="1"/>
</dbReference>
<evidence type="ECO:0000259" key="2">
    <source>
        <dbReference type="Pfam" id="PF05171"/>
    </source>
</evidence>
<sequence>MTHDRKPAPEQIREARQENPDMRERDFARDLGISEADYIAAHVGAEGPLTARRILPFARELLGLLPKLGEVMSLTRNDSAVHETIGTFGRFMSSGGAAAAFGDNINLRLFFKHWAHGFAVEKRDNDTVKRSLQFFDPAGEAVQKIHLRPESDLAAFEALVTRLISSDQSQTVSTAPYPPAPEDAVTVDNFARRDDLRELWTGMTDVHQFWDILQKINVPRRVAVHCVGEDCAWPLAGDAIDRVLAAVSASGTETMCFVGSRGCTQIYGGPIGTVRPMGPWLNVMDPKFHLHLRTDHIAEVWALRRPIAEGQLSSVEAYDAQGRLVIQFFGARRNGQDEPAEWRAIVDALERRPHPQAA</sequence>
<evidence type="ECO:0000256" key="1">
    <source>
        <dbReference type="SAM" id="MobiDB-lite"/>
    </source>
</evidence>
<accession>A0A1R3X769</accession>
<dbReference type="OrthoDB" id="316630at2"/>
<dbReference type="EMBL" id="FTPS01000002">
    <property type="protein sequence ID" value="SIT86753.1"/>
    <property type="molecule type" value="Genomic_DNA"/>
</dbReference>
<keyword evidence="4" id="KW-1185">Reference proteome</keyword>
<dbReference type="GO" id="GO:0006826">
    <property type="term" value="P:iron ion transport"/>
    <property type="evidence" value="ECO:0007669"/>
    <property type="project" value="InterPro"/>
</dbReference>
<evidence type="ECO:0000313" key="3">
    <source>
        <dbReference type="EMBL" id="SIT86753.1"/>
    </source>
</evidence>
<protein>
    <submittedName>
        <fullName evidence="3">Putative hemin transport protein</fullName>
    </submittedName>
</protein>
<gene>
    <name evidence="3" type="ORF">SAMN05421849_2403</name>
</gene>
<feature type="region of interest" description="Disordered" evidence="1">
    <location>
        <begin position="1"/>
        <end position="24"/>
    </location>
</feature>
<dbReference type="Pfam" id="PF05171">
    <property type="entry name" value="HemS"/>
    <property type="match status" value="2"/>
</dbReference>
<organism evidence="3 4">
    <name type="scientific">Pontibaca methylaminivorans</name>
    <dbReference type="NCBI Taxonomy" id="515897"/>
    <lineage>
        <taxon>Bacteria</taxon>
        <taxon>Pseudomonadati</taxon>
        <taxon>Pseudomonadota</taxon>
        <taxon>Alphaproteobacteria</taxon>
        <taxon>Rhodobacterales</taxon>
        <taxon>Roseobacteraceae</taxon>
        <taxon>Pontibaca</taxon>
    </lineage>
</organism>
<dbReference type="Gene3D" id="3.40.1570.10">
    <property type="entry name" value="HemS/ChuS/ChuX like domains"/>
    <property type="match status" value="2"/>
</dbReference>
<dbReference type="STRING" id="515897.SAMN05421849_2403"/>
<evidence type="ECO:0000313" key="4">
    <source>
        <dbReference type="Proteomes" id="UP000192455"/>
    </source>
</evidence>